<dbReference type="Proteomes" id="UP000295680">
    <property type="component" value="Unassembled WGS sequence"/>
</dbReference>
<protein>
    <submittedName>
        <fullName evidence="2">Uncharacterized protein</fullName>
    </submittedName>
</protein>
<reference evidence="2 3" key="1">
    <citation type="submission" date="2019-03" db="EMBL/GenBank/DDBJ databases">
        <title>Genomic Encyclopedia of Type Strains, Phase IV (KMG-IV): sequencing the most valuable type-strain genomes for metagenomic binning, comparative biology and taxonomic classification.</title>
        <authorList>
            <person name="Goeker M."/>
        </authorList>
    </citation>
    <scope>NUCLEOTIDE SEQUENCE [LARGE SCALE GENOMIC DNA]</scope>
    <source>
        <strain evidence="2 3">DSM 45934</strain>
    </source>
</reference>
<accession>A0A4R2J8L1</accession>
<dbReference type="RefSeq" id="WP_132121619.1">
    <property type="nucleotide sequence ID" value="NZ_SLWS01000007.1"/>
</dbReference>
<comment type="caution">
    <text evidence="2">The sequence shown here is derived from an EMBL/GenBank/DDBJ whole genome shotgun (WGS) entry which is preliminary data.</text>
</comment>
<dbReference type="AlphaFoldDB" id="A0A4R2J8L1"/>
<evidence type="ECO:0000313" key="2">
    <source>
        <dbReference type="EMBL" id="TCO55621.1"/>
    </source>
</evidence>
<gene>
    <name evidence="2" type="ORF">EV192_10742</name>
</gene>
<keyword evidence="3" id="KW-1185">Reference proteome</keyword>
<evidence type="ECO:0000313" key="3">
    <source>
        <dbReference type="Proteomes" id="UP000295680"/>
    </source>
</evidence>
<sequence length="224" mass="24920">MAWHDEHARHQRYRDERDRIVELWSLQLAGPSGPLAGAILDPAPLPIGWCGQVQLVPGRHSIRDVQEAAPAIESAYGTPRDAVVVEESRTGTADQAFVWAFHTTSAADHHRNRPMSTRDVHGRGNEPAPPRAEPWESEHLADWAGKYAFSYTRTRAIGGVSGVSRFVRRLARLRGGILDLLPRTDPGHVQHILTEKGVTSEMLPDDLAEILELPRRGGQDRQPH</sequence>
<feature type="region of interest" description="Disordered" evidence="1">
    <location>
        <begin position="108"/>
        <end position="136"/>
    </location>
</feature>
<dbReference type="OrthoDB" id="3668775at2"/>
<evidence type="ECO:0000256" key="1">
    <source>
        <dbReference type="SAM" id="MobiDB-lite"/>
    </source>
</evidence>
<name>A0A4R2J8L1_9PSEU</name>
<dbReference type="EMBL" id="SLWS01000007">
    <property type="protein sequence ID" value="TCO55621.1"/>
    <property type="molecule type" value="Genomic_DNA"/>
</dbReference>
<organism evidence="2 3">
    <name type="scientific">Actinocrispum wychmicini</name>
    <dbReference type="NCBI Taxonomy" id="1213861"/>
    <lineage>
        <taxon>Bacteria</taxon>
        <taxon>Bacillati</taxon>
        <taxon>Actinomycetota</taxon>
        <taxon>Actinomycetes</taxon>
        <taxon>Pseudonocardiales</taxon>
        <taxon>Pseudonocardiaceae</taxon>
        <taxon>Actinocrispum</taxon>
    </lineage>
</organism>
<proteinExistence type="predicted"/>